<sequence>EQEHDKDLHAAGRAGRLAHADRQLLRARRAGHRPGDRAGVRRRVVLVLRQAGHQVGPSRACHRGADARV</sequence>
<organism evidence="2">
    <name type="scientific">uncultured Acidimicrobiales bacterium</name>
    <dbReference type="NCBI Taxonomy" id="310071"/>
    <lineage>
        <taxon>Bacteria</taxon>
        <taxon>Bacillati</taxon>
        <taxon>Actinomycetota</taxon>
        <taxon>Acidimicrobiia</taxon>
        <taxon>Acidimicrobiales</taxon>
        <taxon>environmental samples</taxon>
    </lineage>
</organism>
<evidence type="ECO:0000256" key="1">
    <source>
        <dbReference type="SAM" id="MobiDB-lite"/>
    </source>
</evidence>
<proteinExistence type="predicted"/>
<reference evidence="2" key="1">
    <citation type="submission" date="2020-02" db="EMBL/GenBank/DDBJ databases">
        <authorList>
            <person name="Meier V. D."/>
        </authorList>
    </citation>
    <scope>NUCLEOTIDE SEQUENCE</scope>
    <source>
        <strain evidence="2">AVDCRST_MAG10</strain>
    </source>
</reference>
<feature type="non-terminal residue" evidence="2">
    <location>
        <position position="69"/>
    </location>
</feature>
<protein>
    <submittedName>
        <fullName evidence="2">Uncharacterized protein</fullName>
    </submittedName>
</protein>
<dbReference type="EMBL" id="CADCTB010000126">
    <property type="protein sequence ID" value="CAA9246304.1"/>
    <property type="molecule type" value="Genomic_DNA"/>
</dbReference>
<accession>A0A6J4I9I4</accession>
<feature type="region of interest" description="Disordered" evidence="1">
    <location>
        <begin position="1"/>
        <end position="21"/>
    </location>
</feature>
<gene>
    <name evidence="2" type="ORF">AVDCRST_MAG10-1971</name>
</gene>
<evidence type="ECO:0000313" key="2">
    <source>
        <dbReference type="EMBL" id="CAA9246304.1"/>
    </source>
</evidence>
<feature type="non-terminal residue" evidence="2">
    <location>
        <position position="1"/>
    </location>
</feature>
<name>A0A6J4I9I4_9ACTN</name>
<feature type="compositionally biased region" description="Basic and acidic residues" evidence="1">
    <location>
        <begin position="1"/>
        <end position="10"/>
    </location>
</feature>
<dbReference type="AlphaFoldDB" id="A0A6J4I9I4"/>